<name>A0A8S5UUN4_9CAUD</name>
<organism evidence="1">
    <name type="scientific">Myoviridae sp. ctP6q2</name>
    <dbReference type="NCBI Taxonomy" id="2825096"/>
    <lineage>
        <taxon>Viruses</taxon>
        <taxon>Duplodnaviria</taxon>
        <taxon>Heunggongvirae</taxon>
        <taxon>Uroviricota</taxon>
        <taxon>Caudoviricetes</taxon>
    </lineage>
</organism>
<evidence type="ECO:0000313" key="1">
    <source>
        <dbReference type="EMBL" id="DAF98181.1"/>
    </source>
</evidence>
<dbReference type="EMBL" id="BK016143">
    <property type="protein sequence ID" value="DAF98181.1"/>
    <property type="molecule type" value="Genomic_DNA"/>
</dbReference>
<proteinExistence type="predicted"/>
<protein>
    <submittedName>
        <fullName evidence="1">Uncharacterized protein</fullName>
    </submittedName>
</protein>
<sequence>MLVDYTFFQGGILDIEGAVLNIHTPSETNKAIVASLQGFVMQYESEYLGKLLGEKLYEEFSSYIANERKTKEKRWDDLIARLVVRYSDGDSEVSKSPIANYIYFHYLRHNHAQATITGVKADEDDGRLVSPERKMIFAWNDMVRMNIRLVRWLKSNKADYPDIATDFELLETINSLGI</sequence>
<accession>A0A8S5UUN4</accession>
<reference evidence="1" key="1">
    <citation type="journal article" date="2021" name="Proc. Natl. Acad. Sci. U.S.A.">
        <title>A Catalog of Tens of Thousands of Viruses from Human Metagenomes Reveals Hidden Associations with Chronic Diseases.</title>
        <authorList>
            <person name="Tisza M.J."/>
            <person name="Buck C.B."/>
        </authorList>
    </citation>
    <scope>NUCLEOTIDE SEQUENCE</scope>
    <source>
        <strain evidence="1">CtP6q2</strain>
    </source>
</reference>